<keyword evidence="2" id="KW-1185">Reference proteome</keyword>
<name>A0ABP9YPA9_9FUNG</name>
<evidence type="ECO:0000313" key="2">
    <source>
        <dbReference type="Proteomes" id="UP001473302"/>
    </source>
</evidence>
<organism evidence="1 2">
    <name type="scientific">Mucor flavus</name>
    <dbReference type="NCBI Taxonomy" id="439312"/>
    <lineage>
        <taxon>Eukaryota</taxon>
        <taxon>Fungi</taxon>
        <taxon>Fungi incertae sedis</taxon>
        <taxon>Mucoromycota</taxon>
        <taxon>Mucoromycotina</taxon>
        <taxon>Mucoromycetes</taxon>
        <taxon>Mucorales</taxon>
        <taxon>Mucorineae</taxon>
        <taxon>Mucoraceae</taxon>
        <taxon>Mucor</taxon>
    </lineage>
</organism>
<gene>
    <name evidence="1" type="ORF">MFLAVUS_002084</name>
</gene>
<sequence length="228" mass="26699">MYDIYGSEGHKYALACVDHALKYTNNKLRIMYAIVCRCKKRLEEEFPAIKDNILYAVPVFHAYAHSVNCQVKFNPRYIPGFGNKELSQPFHMTATNRRLILIDAVNYYRNMKMINLQRVGEALREKFLVQDKKYWYYVDDAKYLSIPSDCNHPIIISVKTTLKAILDTKYANANEVLPPQLEDTRFDAIRDIANEKIARFLRSLLDSYCSFLLLNEYKLGREESETEK</sequence>
<accession>A0ABP9YPA9</accession>
<dbReference type="InterPro" id="IPR040521">
    <property type="entry name" value="KDZ"/>
</dbReference>
<comment type="caution">
    <text evidence="1">The sequence shown here is derived from an EMBL/GenBank/DDBJ whole genome shotgun (WGS) entry which is preliminary data.</text>
</comment>
<protein>
    <submittedName>
        <fullName evidence="1">Uncharacterized protein</fullName>
    </submittedName>
</protein>
<dbReference type="PANTHER" id="PTHR33096:SF1">
    <property type="entry name" value="CXC1-LIKE CYSTEINE CLUSTER ASSOCIATED WITH KDZ TRANSPOSASES DOMAIN-CONTAINING PROTEIN"/>
    <property type="match status" value="1"/>
</dbReference>
<dbReference type="EMBL" id="BAABUK010000003">
    <property type="protein sequence ID" value="GAA5808690.1"/>
    <property type="molecule type" value="Genomic_DNA"/>
</dbReference>
<reference evidence="1 2" key="1">
    <citation type="submission" date="2024-04" db="EMBL/GenBank/DDBJ databases">
        <title>genome sequences of Mucor flavus KT1a and Helicostylum pulchrum KT1b strains isolated from the surface of a dry-aged beef.</title>
        <authorList>
            <person name="Toyotome T."/>
            <person name="Hosono M."/>
            <person name="Torimaru M."/>
            <person name="Fukuda K."/>
            <person name="Mikami N."/>
        </authorList>
    </citation>
    <scope>NUCLEOTIDE SEQUENCE [LARGE SCALE GENOMIC DNA]</scope>
    <source>
        <strain evidence="1 2">KT1a</strain>
    </source>
</reference>
<evidence type="ECO:0000313" key="1">
    <source>
        <dbReference type="EMBL" id="GAA5808690.1"/>
    </source>
</evidence>
<proteinExistence type="predicted"/>
<dbReference type="Pfam" id="PF18758">
    <property type="entry name" value="KDZ"/>
    <property type="match status" value="1"/>
</dbReference>
<dbReference type="PANTHER" id="PTHR33096">
    <property type="entry name" value="CXC2 DOMAIN-CONTAINING PROTEIN"/>
    <property type="match status" value="1"/>
</dbReference>
<dbReference type="Proteomes" id="UP001473302">
    <property type="component" value="Unassembled WGS sequence"/>
</dbReference>